<dbReference type="Proteomes" id="UP001597169">
    <property type="component" value="Unassembled WGS sequence"/>
</dbReference>
<proteinExistence type="inferred from homology"/>
<dbReference type="PANTHER" id="PTHR43335">
    <property type="entry name" value="ABC TRANSPORTER, ATP-BINDING PROTEIN"/>
    <property type="match status" value="1"/>
</dbReference>
<dbReference type="CDD" id="cd03230">
    <property type="entry name" value="ABC_DR_subfamily_A"/>
    <property type="match status" value="1"/>
</dbReference>
<keyword evidence="8" id="KW-1185">Reference proteome</keyword>
<feature type="region of interest" description="Disordered" evidence="5">
    <location>
        <begin position="311"/>
        <end position="344"/>
    </location>
</feature>
<dbReference type="Gene3D" id="3.40.50.300">
    <property type="entry name" value="P-loop containing nucleotide triphosphate hydrolases"/>
    <property type="match status" value="1"/>
</dbReference>
<comment type="caution">
    <text evidence="7">The sequence shown here is derived from an EMBL/GenBank/DDBJ whole genome shotgun (WGS) entry which is preliminary data.</text>
</comment>
<gene>
    <name evidence="7" type="ORF">ACFQ3J_22545</name>
</gene>
<dbReference type="InterPro" id="IPR027417">
    <property type="entry name" value="P-loop_NTPase"/>
</dbReference>
<feature type="domain" description="ABC transporter" evidence="6">
    <location>
        <begin position="2"/>
        <end position="231"/>
    </location>
</feature>
<evidence type="ECO:0000256" key="5">
    <source>
        <dbReference type="SAM" id="MobiDB-lite"/>
    </source>
</evidence>
<evidence type="ECO:0000256" key="2">
    <source>
        <dbReference type="ARBA" id="ARBA00022448"/>
    </source>
</evidence>
<evidence type="ECO:0000256" key="4">
    <source>
        <dbReference type="ARBA" id="ARBA00022840"/>
    </source>
</evidence>
<dbReference type="PANTHER" id="PTHR43335:SF4">
    <property type="entry name" value="ABC TRANSPORTER, ATP-BINDING PROTEIN"/>
    <property type="match status" value="1"/>
</dbReference>
<sequence length="344" mass="38664">MLRLDQVSKTFDSHRGVHHMDFSMERGEIVGFLGPNGAGKTTTMRMITGYLRPTEGKVLLDGESVHEQGKKVRSRIGYLPETPPLYPDMSILSYLRFVAKLRDVPAREQKRRVDEMLSRLGLTGRERQIIRTLSKGYKQRVGLAGAIIHKPDLLVLDEPTSGLDPNQIMEIRNLIRELGDNHTVLLSTHILPEVSTLCSRVLIINEGQLVMDGAPASIGSTMNQSFHVSLTVKGESETVVPLIRAWGEGLEEKVQLSTHKEEDGIVRLELNASAHYDYREDLFYLLARSELPILEMKKQDQSLEEIFQKLTTDEAGEVDSDKKISLPISAPEQEQAEQKGSENR</sequence>
<dbReference type="Pfam" id="PF00005">
    <property type="entry name" value="ABC_tran"/>
    <property type="match status" value="1"/>
</dbReference>
<keyword evidence="3" id="KW-0547">Nucleotide-binding</keyword>
<evidence type="ECO:0000256" key="1">
    <source>
        <dbReference type="ARBA" id="ARBA00005417"/>
    </source>
</evidence>
<reference evidence="8" key="1">
    <citation type="journal article" date="2019" name="Int. J. Syst. Evol. Microbiol.">
        <title>The Global Catalogue of Microorganisms (GCM) 10K type strain sequencing project: providing services to taxonomists for standard genome sequencing and annotation.</title>
        <authorList>
            <consortium name="The Broad Institute Genomics Platform"/>
            <consortium name="The Broad Institute Genome Sequencing Center for Infectious Disease"/>
            <person name="Wu L."/>
            <person name="Ma J."/>
        </authorList>
    </citation>
    <scope>NUCLEOTIDE SEQUENCE [LARGE SCALE GENOMIC DNA]</scope>
    <source>
        <strain evidence="8">CCUG 53519</strain>
    </source>
</reference>
<dbReference type="InterPro" id="IPR003593">
    <property type="entry name" value="AAA+_ATPase"/>
</dbReference>
<dbReference type="SMART" id="SM00382">
    <property type="entry name" value="AAA"/>
    <property type="match status" value="1"/>
</dbReference>
<dbReference type="PROSITE" id="PS50893">
    <property type="entry name" value="ABC_TRANSPORTER_2"/>
    <property type="match status" value="1"/>
</dbReference>
<protein>
    <submittedName>
        <fullName evidence="7">ABC transporter ATP-binding protein</fullName>
    </submittedName>
</protein>
<organism evidence="7 8">
    <name type="scientific">Paenibacillus provencensis</name>
    <dbReference type="NCBI Taxonomy" id="441151"/>
    <lineage>
        <taxon>Bacteria</taxon>
        <taxon>Bacillati</taxon>
        <taxon>Bacillota</taxon>
        <taxon>Bacilli</taxon>
        <taxon>Bacillales</taxon>
        <taxon>Paenibacillaceae</taxon>
        <taxon>Paenibacillus</taxon>
    </lineage>
</organism>
<comment type="similarity">
    <text evidence="1">Belongs to the ABC transporter superfamily.</text>
</comment>
<dbReference type="InterPro" id="IPR003439">
    <property type="entry name" value="ABC_transporter-like_ATP-bd"/>
</dbReference>
<accession>A0ABW3PZU5</accession>
<evidence type="ECO:0000313" key="7">
    <source>
        <dbReference type="EMBL" id="MFD1130918.1"/>
    </source>
</evidence>
<evidence type="ECO:0000259" key="6">
    <source>
        <dbReference type="PROSITE" id="PS50893"/>
    </source>
</evidence>
<evidence type="ECO:0000313" key="8">
    <source>
        <dbReference type="Proteomes" id="UP001597169"/>
    </source>
</evidence>
<keyword evidence="4 7" id="KW-0067">ATP-binding</keyword>
<dbReference type="EMBL" id="JBHTKX010000005">
    <property type="protein sequence ID" value="MFD1130918.1"/>
    <property type="molecule type" value="Genomic_DNA"/>
</dbReference>
<evidence type="ECO:0000256" key="3">
    <source>
        <dbReference type="ARBA" id="ARBA00022741"/>
    </source>
</evidence>
<dbReference type="SUPFAM" id="SSF52540">
    <property type="entry name" value="P-loop containing nucleoside triphosphate hydrolases"/>
    <property type="match status" value="1"/>
</dbReference>
<keyword evidence="2" id="KW-0813">Transport</keyword>
<dbReference type="RefSeq" id="WP_244533627.1">
    <property type="nucleotide sequence ID" value="NZ_JBHTKX010000005.1"/>
</dbReference>
<name>A0ABW3PZU5_9BACL</name>
<dbReference type="GO" id="GO:0005524">
    <property type="term" value="F:ATP binding"/>
    <property type="evidence" value="ECO:0007669"/>
    <property type="project" value="UniProtKB-KW"/>
</dbReference>